<sequence>MMPDDKTYPPLNMHFKVQFDSKKFKLDYRFQSVQGLQVRISKNEHNREKHTKFENIILKRAYQPNSKLIEWCMDAINNHKKQPQNLTIKLLNAKEKLVSAWKIEQALPVGWGVEELHAQDTKILIECIELEYKYFQVVDSKGTIIAPVDTE</sequence>
<keyword evidence="1" id="KW-0808">Transferase</keyword>
<dbReference type="InterPro" id="IPR011747">
    <property type="entry name" value="CHP02241"/>
</dbReference>
<gene>
    <name evidence="1" type="ORF">DZ858_13275</name>
</gene>
<dbReference type="NCBIfam" id="TIGR02241">
    <property type="entry name" value="conserved hypothetical phage tail region protein"/>
    <property type="match status" value="1"/>
</dbReference>
<protein>
    <submittedName>
        <fullName evidence="1">Glycerol acyltransferase</fullName>
    </submittedName>
</protein>
<proteinExistence type="predicted"/>
<dbReference type="PANTHER" id="PTHR38009:SF1">
    <property type="entry name" value="CONSERVED HYPOTHETICAL PHAGE TAIL PROTEIN"/>
    <property type="match status" value="1"/>
</dbReference>
<dbReference type="Pfam" id="PF06841">
    <property type="entry name" value="Phage_T4_gp19"/>
    <property type="match status" value="1"/>
</dbReference>
<dbReference type="GO" id="GO:0005198">
    <property type="term" value="F:structural molecule activity"/>
    <property type="evidence" value="ECO:0007669"/>
    <property type="project" value="InterPro"/>
</dbReference>
<dbReference type="RefSeq" id="WP_117160146.1">
    <property type="nucleotide sequence ID" value="NZ_QVID01000002.1"/>
</dbReference>
<dbReference type="Proteomes" id="UP000261082">
    <property type="component" value="Unassembled WGS sequence"/>
</dbReference>
<dbReference type="InterPro" id="IPR010667">
    <property type="entry name" value="Phage_T4_Gp19"/>
</dbReference>
<evidence type="ECO:0000313" key="2">
    <source>
        <dbReference type="Proteomes" id="UP000261082"/>
    </source>
</evidence>
<dbReference type="GO" id="GO:0016746">
    <property type="term" value="F:acyltransferase activity"/>
    <property type="evidence" value="ECO:0007669"/>
    <property type="project" value="UniProtKB-KW"/>
</dbReference>
<accession>A0A3E1Q7V2</accession>
<comment type="caution">
    <text evidence="1">The sequence shown here is derived from an EMBL/GenBank/DDBJ whole genome shotgun (WGS) entry which is preliminary data.</text>
</comment>
<reference evidence="1 2" key="1">
    <citation type="journal article" date="2007" name="Int. J. Syst. Evol. Microbiol.">
        <title>Marixanthomonas ophiurae gen. nov., sp. nov., a marine bacterium of the family Flavobacteriaceae isolated from a deep-sea brittle star.</title>
        <authorList>
            <person name="Romanenko L.A."/>
            <person name="Uchino M."/>
            <person name="Frolova G.M."/>
            <person name="Mikhailov V.V."/>
        </authorList>
    </citation>
    <scope>NUCLEOTIDE SEQUENCE [LARGE SCALE GENOMIC DNA]</scope>
    <source>
        <strain evidence="1 2">KMM 3046</strain>
    </source>
</reference>
<organism evidence="1 2">
    <name type="scientific">Marixanthomonas ophiurae</name>
    <dbReference type="NCBI Taxonomy" id="387659"/>
    <lineage>
        <taxon>Bacteria</taxon>
        <taxon>Pseudomonadati</taxon>
        <taxon>Bacteroidota</taxon>
        <taxon>Flavobacteriia</taxon>
        <taxon>Flavobacteriales</taxon>
        <taxon>Flavobacteriaceae</taxon>
        <taxon>Marixanthomonas</taxon>
    </lineage>
</organism>
<keyword evidence="2" id="KW-1185">Reference proteome</keyword>
<evidence type="ECO:0000313" key="1">
    <source>
        <dbReference type="EMBL" id="RFN58198.1"/>
    </source>
</evidence>
<name>A0A3E1Q7V2_9FLAO</name>
<dbReference type="PANTHER" id="PTHR38009">
    <property type="entry name" value="CONSERVED HYPOTHETICAL PHAGE TAIL PROTEIN"/>
    <property type="match status" value="1"/>
</dbReference>
<keyword evidence="1" id="KW-0012">Acyltransferase</keyword>
<dbReference type="AlphaFoldDB" id="A0A3E1Q7V2"/>
<dbReference type="OrthoDB" id="9799891at2"/>
<dbReference type="EMBL" id="QVID01000002">
    <property type="protein sequence ID" value="RFN58198.1"/>
    <property type="molecule type" value="Genomic_DNA"/>
</dbReference>